<sequence>MCSPRSGPDTILCKWSVEQDQPEEVWRLYLLFVGLTPRTQPPCTPFASPPVEWSAWGTFGHLKALRSAIDEQPVLAMDRWLMQGQRITIPTPLQVKVVVDLPHPPPECLVRHTVQLQKRIWGGLGGLDFLQCFSC</sequence>
<reference evidence="1" key="1">
    <citation type="submission" date="2021-01" db="EMBL/GenBank/DDBJ databases">
        <authorList>
            <person name="Corre E."/>
            <person name="Pelletier E."/>
            <person name="Niang G."/>
            <person name="Scheremetjew M."/>
            <person name="Finn R."/>
            <person name="Kale V."/>
            <person name="Holt S."/>
            <person name="Cochrane G."/>
            <person name="Meng A."/>
            <person name="Brown T."/>
            <person name="Cohen L."/>
        </authorList>
    </citation>
    <scope>NUCLEOTIDE SEQUENCE</scope>
    <source>
        <strain evidence="1">NIES-381</strain>
    </source>
</reference>
<dbReference type="AlphaFoldDB" id="A0A7S1IQB6"/>
<dbReference type="EMBL" id="HBGA01082655">
    <property type="protein sequence ID" value="CAD9019703.1"/>
    <property type="molecule type" value="Transcribed_RNA"/>
</dbReference>
<name>A0A7S1IQB6_9EUGL</name>
<gene>
    <name evidence="1" type="ORF">EGYM00392_LOCUS30817</name>
</gene>
<protein>
    <submittedName>
        <fullName evidence="1">Uncharacterized protein</fullName>
    </submittedName>
</protein>
<accession>A0A7S1IQB6</accession>
<evidence type="ECO:0000313" key="1">
    <source>
        <dbReference type="EMBL" id="CAD9019703.1"/>
    </source>
</evidence>
<proteinExistence type="predicted"/>
<organism evidence="1">
    <name type="scientific">Eutreptiella gymnastica</name>
    <dbReference type="NCBI Taxonomy" id="73025"/>
    <lineage>
        <taxon>Eukaryota</taxon>
        <taxon>Discoba</taxon>
        <taxon>Euglenozoa</taxon>
        <taxon>Euglenida</taxon>
        <taxon>Spirocuta</taxon>
        <taxon>Euglenophyceae</taxon>
        <taxon>Eutreptiales</taxon>
        <taxon>Eutreptiaceae</taxon>
        <taxon>Eutreptiella</taxon>
    </lineage>
</organism>